<reference evidence="2 3" key="1">
    <citation type="submission" date="2018-08" db="EMBL/GenBank/DDBJ databases">
        <title>Aphanomyces genome sequencing and annotation.</title>
        <authorList>
            <person name="Minardi D."/>
            <person name="Oidtmann B."/>
            <person name="Van Der Giezen M."/>
            <person name="Studholme D.J."/>
        </authorList>
    </citation>
    <scope>NUCLEOTIDE SEQUENCE [LARGE SCALE GENOMIC DNA]</scope>
    <source>
        <strain evidence="2 3">Kv</strain>
    </source>
</reference>
<evidence type="ECO:0000313" key="3">
    <source>
        <dbReference type="Proteomes" id="UP000265427"/>
    </source>
</evidence>
<evidence type="ECO:0000313" key="2">
    <source>
        <dbReference type="EMBL" id="RHY13164.1"/>
    </source>
</evidence>
<feature type="compositionally biased region" description="Basic and acidic residues" evidence="1">
    <location>
        <begin position="18"/>
        <end position="27"/>
    </location>
</feature>
<proteinExistence type="predicted"/>
<accession>A0A397B3N9</accession>
<dbReference type="Proteomes" id="UP000265427">
    <property type="component" value="Unassembled WGS sequence"/>
</dbReference>
<sequence length="137" mass="15217">MPGSSSCRSSTSSRQCPRRGDLAHEPGHTRTAIAAQTLTGPWVSLASWQTRHHHARRSPPCAPDTTRPDLSFVLDGNKGRYAPWPKKALDKFRHVGCPRQAAMKMRYVCVCDDNSKTIPFARTCTKSLWKAQSDIVA</sequence>
<dbReference type="VEuPathDB" id="FungiDB:H257_17920"/>
<evidence type="ECO:0000256" key="1">
    <source>
        <dbReference type="SAM" id="MobiDB-lite"/>
    </source>
</evidence>
<feature type="compositionally biased region" description="Low complexity" evidence="1">
    <location>
        <begin position="1"/>
        <end position="15"/>
    </location>
</feature>
<dbReference type="AlphaFoldDB" id="A0A397B3N9"/>
<gene>
    <name evidence="2" type="ORF">DYB36_006090</name>
</gene>
<dbReference type="EMBL" id="QUSZ01004679">
    <property type="protein sequence ID" value="RHY13164.1"/>
    <property type="molecule type" value="Genomic_DNA"/>
</dbReference>
<protein>
    <submittedName>
        <fullName evidence="2">Uncharacterized protein</fullName>
    </submittedName>
</protein>
<organism evidence="2 3">
    <name type="scientific">Aphanomyces astaci</name>
    <name type="common">Crayfish plague agent</name>
    <dbReference type="NCBI Taxonomy" id="112090"/>
    <lineage>
        <taxon>Eukaryota</taxon>
        <taxon>Sar</taxon>
        <taxon>Stramenopiles</taxon>
        <taxon>Oomycota</taxon>
        <taxon>Saprolegniomycetes</taxon>
        <taxon>Saprolegniales</taxon>
        <taxon>Verrucalvaceae</taxon>
        <taxon>Aphanomyces</taxon>
    </lineage>
</organism>
<feature type="region of interest" description="Disordered" evidence="1">
    <location>
        <begin position="1"/>
        <end position="27"/>
    </location>
</feature>
<comment type="caution">
    <text evidence="2">The sequence shown here is derived from an EMBL/GenBank/DDBJ whole genome shotgun (WGS) entry which is preliminary data.</text>
</comment>
<name>A0A397B3N9_APHAT</name>